<evidence type="ECO:0000256" key="1">
    <source>
        <dbReference type="SAM" id="Phobius"/>
    </source>
</evidence>
<organism evidence="2 3">
    <name type="scientific">Candidatus Pedobacter colombiensis</name>
    <dbReference type="NCBI Taxonomy" id="3121371"/>
    <lineage>
        <taxon>Bacteria</taxon>
        <taxon>Pseudomonadati</taxon>
        <taxon>Bacteroidota</taxon>
        <taxon>Sphingobacteriia</taxon>
        <taxon>Sphingobacteriales</taxon>
        <taxon>Sphingobacteriaceae</taxon>
        <taxon>Pedobacter</taxon>
    </lineage>
</organism>
<keyword evidence="1" id="KW-1133">Transmembrane helix</keyword>
<accession>A0AAJ5WCN9</accession>
<keyword evidence="1" id="KW-0472">Membrane</keyword>
<keyword evidence="1" id="KW-0812">Transmembrane</keyword>
<dbReference type="AlphaFoldDB" id="A0AAJ5WCN9"/>
<sequence>MEKFIKQLFAFILFTSIPFLIVFCGYLYFDPFKVINTYNDYSYPFVIPNRDYVSTEMFIKNYKKYHYNSFIFGSSRTIGYKPSSWKEYLSKDDVPFLFDASKESIYGIYTKLRYLDSVHVNIDNALIIICRDATFIETGNSSGHLYIKHPVVTRESRFDFQNEFFKAYVNPKFIFDFYFYKLTGTYRPFMAGVIENKRIKYDTISNQLIFLDREIEINNNPKHYYLDKKDVFYTRSGEKTDSVNRIKNVHTLMLNEIAMILKKHKTNYKIILSPLYEQIKFSPVDKRILTKIFGTNLYDFSGKNQFTESKTNYYENSHYRPIVGDSILKLIYQKKH</sequence>
<gene>
    <name evidence="2" type="ORF">P0Y49_08635</name>
</gene>
<evidence type="ECO:0000313" key="3">
    <source>
        <dbReference type="Proteomes" id="UP001214530"/>
    </source>
</evidence>
<reference evidence="2" key="1">
    <citation type="submission" date="2023-03" db="EMBL/GenBank/DDBJ databases">
        <title>Andean soil-derived lignocellulolytic bacterial consortium as a source of novel taxa and putative plastic-active enzymes.</title>
        <authorList>
            <person name="Diaz-Garcia L."/>
            <person name="Chuvochina M."/>
            <person name="Feuerriegel G."/>
            <person name="Bunk B."/>
            <person name="Sproer C."/>
            <person name="Streit W.R."/>
            <person name="Rodriguez L.M."/>
            <person name="Overmann J."/>
            <person name="Jimenez D.J."/>
        </authorList>
    </citation>
    <scope>NUCLEOTIDE SEQUENCE</scope>
    <source>
        <strain evidence="2">MAG 3858</strain>
    </source>
</reference>
<name>A0AAJ5WCN9_9SPHI</name>
<dbReference type="EMBL" id="CP119313">
    <property type="protein sequence ID" value="WEK21206.1"/>
    <property type="molecule type" value="Genomic_DNA"/>
</dbReference>
<feature type="transmembrane region" description="Helical" evidence="1">
    <location>
        <begin position="7"/>
        <end position="29"/>
    </location>
</feature>
<dbReference type="Proteomes" id="UP001214530">
    <property type="component" value="Chromosome"/>
</dbReference>
<evidence type="ECO:0000313" key="2">
    <source>
        <dbReference type="EMBL" id="WEK21206.1"/>
    </source>
</evidence>
<proteinExistence type="predicted"/>
<protein>
    <submittedName>
        <fullName evidence="2">Uncharacterized protein</fullName>
    </submittedName>
</protein>